<dbReference type="GO" id="GO:0008237">
    <property type="term" value="F:metallopeptidase activity"/>
    <property type="evidence" value="ECO:0007669"/>
    <property type="project" value="UniProtKB-KW"/>
</dbReference>
<dbReference type="AlphaFoldDB" id="A0A1G6N3Y3"/>
<keyword evidence="3" id="KW-0482">Metalloprotease</keyword>
<dbReference type="Pfam" id="PF17899">
    <property type="entry name" value="Peptidase_M61_N"/>
    <property type="match status" value="1"/>
</dbReference>
<evidence type="ECO:0000313" key="4">
    <source>
        <dbReference type="Proteomes" id="UP000199060"/>
    </source>
</evidence>
<dbReference type="OrthoDB" id="9778516at2"/>
<evidence type="ECO:0000313" key="3">
    <source>
        <dbReference type="EMBL" id="SDC61926.1"/>
    </source>
</evidence>
<feature type="domain" description="Peptidase M61 N-terminal" evidence="2">
    <location>
        <begin position="3"/>
        <end position="166"/>
    </location>
</feature>
<accession>A0A1G6N3Y3</accession>
<dbReference type="PIRSF" id="PIRSF016493">
    <property type="entry name" value="Glycyl_aminpptds"/>
    <property type="match status" value="1"/>
</dbReference>
<dbReference type="InterPro" id="IPR027268">
    <property type="entry name" value="Peptidase_M4/M1_CTD_sf"/>
</dbReference>
<evidence type="ECO:0000259" key="1">
    <source>
        <dbReference type="Pfam" id="PF05299"/>
    </source>
</evidence>
<dbReference type="GO" id="GO:0006508">
    <property type="term" value="P:proteolysis"/>
    <property type="evidence" value="ECO:0007669"/>
    <property type="project" value="UniProtKB-KW"/>
</dbReference>
<keyword evidence="3" id="KW-0378">Hydrolase</keyword>
<dbReference type="Pfam" id="PF05299">
    <property type="entry name" value="Peptidase_M61"/>
    <property type="match status" value="1"/>
</dbReference>
<gene>
    <name evidence="3" type="ORF">SAMN04488104_1002194</name>
</gene>
<proteinExistence type="predicted"/>
<keyword evidence="4" id="KW-1185">Reference proteome</keyword>
<dbReference type="Proteomes" id="UP000199060">
    <property type="component" value="Unassembled WGS sequence"/>
</dbReference>
<keyword evidence="3" id="KW-0645">Protease</keyword>
<protein>
    <submittedName>
        <fullName evidence="3">Predicted metalloprotease, contains C-terminal PDZ domain</fullName>
    </submittedName>
</protein>
<dbReference type="InterPro" id="IPR024191">
    <property type="entry name" value="Peptidase_M61"/>
</dbReference>
<dbReference type="EMBL" id="FNAC01000002">
    <property type="protein sequence ID" value="SDC61926.1"/>
    <property type="molecule type" value="Genomic_DNA"/>
</dbReference>
<dbReference type="InterPro" id="IPR007963">
    <property type="entry name" value="Peptidase_M61_catalytic"/>
</dbReference>
<dbReference type="Gene3D" id="2.60.40.3650">
    <property type="match status" value="1"/>
</dbReference>
<evidence type="ECO:0000259" key="2">
    <source>
        <dbReference type="Pfam" id="PF17899"/>
    </source>
</evidence>
<reference evidence="4" key="1">
    <citation type="submission" date="2016-10" db="EMBL/GenBank/DDBJ databases">
        <authorList>
            <person name="Varghese N."/>
            <person name="Submissions S."/>
        </authorList>
    </citation>
    <scope>NUCLEOTIDE SEQUENCE [LARGE SCALE GENOMIC DNA]</scope>
    <source>
        <strain evidence="4">DSM 23095</strain>
    </source>
</reference>
<organism evidence="3 4">
    <name type="scientific">Algoriphagus faecimaris</name>
    <dbReference type="NCBI Taxonomy" id="686796"/>
    <lineage>
        <taxon>Bacteria</taxon>
        <taxon>Pseudomonadati</taxon>
        <taxon>Bacteroidota</taxon>
        <taxon>Cytophagia</taxon>
        <taxon>Cytophagales</taxon>
        <taxon>Cyclobacteriaceae</taxon>
        <taxon>Algoriphagus</taxon>
    </lineage>
</organism>
<dbReference type="Gene3D" id="1.10.390.10">
    <property type="entry name" value="Neutral Protease Domain 2"/>
    <property type="match status" value="1"/>
</dbReference>
<feature type="domain" description="Peptidase M61 catalytic" evidence="1">
    <location>
        <begin position="259"/>
        <end position="373"/>
    </location>
</feature>
<dbReference type="RefSeq" id="WP_087937802.1">
    <property type="nucleotide sequence ID" value="NZ_FNAC01000002.1"/>
</dbReference>
<name>A0A1G6N3Y3_9BACT</name>
<dbReference type="InterPro" id="IPR040756">
    <property type="entry name" value="Peptidase_M61_N"/>
</dbReference>
<sequence>MFEYTISCHCPTSQFTQIKLEIILNQSNLIRLQLPAWRAGRYQIANYAQNIRNFQVIQPDGQALFWEKTTKDCWTFNATKVGKYQIHYEFFAGKMDAGSSWVDDQQVYLNLVNCCFEVKGAALGPYSFQFDLEGFSQQICTLPEISNRKYEAINFQEVADSTLLAAKKLTHWQLPLREVMIHCWFHGEVFFEKKSFLDTLNSFLQKQLNDFGGFPENEYHFIYQLLPYTHYHGVEHKKGTVITFGPADKLKEKSSMMELIGVTSHEFYHAWNVCSIRPRDLFPYDFSKENYTKSGWILEGITTYMGDLYLLKSKIFSLEEYFGEIEKTINRVSRDFGWKNQNLLESSFDLWLDGYQAGIPDKKQNIYANGSLVAWAIDIHLHQSGSSLAKVMKHAYDRFRYGQRSYQEGTFWRVITKFGKEWKSNDFYKRFIGGNESILKELEEILPYLGISLETKPNPDSICRNLGILYTENKIQKIHPESPAYPHLMIGDKITQVEEKEKIKISIERLNGQVLDFDFKVKANFYPIYFLKATEVENELRNLWSE</sequence>